<comment type="similarity">
    <text evidence="4">Belongs to the BamB family.</text>
</comment>
<evidence type="ECO:0000313" key="7">
    <source>
        <dbReference type="Proteomes" id="UP000250744"/>
    </source>
</evidence>
<comment type="subcellular location">
    <subcellularLocation>
        <location evidence="4">Cell outer membrane</location>
        <topology evidence="4">Lipid-anchor</topology>
    </subcellularLocation>
</comment>
<evidence type="ECO:0000256" key="4">
    <source>
        <dbReference type="HAMAP-Rule" id="MF_00923"/>
    </source>
</evidence>
<dbReference type="OrthoDB" id="5173551at2"/>
<sequence>MKNLFRCPVLMTLFVLLGGCGFWGKSDEVKPSPLPDIVSENRVTVLWTASVGDGPGKRFHEMTVSVDGDRIFSADHRGLVASFDRRTGQRVWSVNLKEPIVGGVGAGHGHVIVNLRSGEIVSLSAENGSELWRYQLTSEATAQVQINPAIVVVQTVNGRITALDRVTGTHRWTYDAQVPSLSLRGTGAPLLTSDVTIAGFSNGKLVALNNESGLFFWETRIADGTGRSELERMADIKGRPLILNNTLYVAAYQGQIRSINPFNLQVFWGHDVSTYRSLATGFGNIYLVNDRDAVLAMDAASGASVWTQRDLSLRRLSAPATIGNAVVVGDAEGYLHFMSQVDGRFVARHKVDSSGVTGDMLVRDNVLYVLTNAGRLAAIQLN</sequence>
<accession>A0A364NHL9</accession>
<dbReference type="NCBIfam" id="TIGR03300">
    <property type="entry name" value="assembly_YfgL"/>
    <property type="match status" value="1"/>
</dbReference>
<dbReference type="SMART" id="SM00564">
    <property type="entry name" value="PQQ"/>
    <property type="match status" value="7"/>
</dbReference>
<evidence type="ECO:0000256" key="3">
    <source>
        <dbReference type="ARBA" id="ARBA00023237"/>
    </source>
</evidence>
<dbReference type="Gene3D" id="2.130.10.10">
    <property type="entry name" value="YVTN repeat-like/Quinoprotein amine dehydrogenase"/>
    <property type="match status" value="1"/>
</dbReference>
<evidence type="ECO:0000256" key="2">
    <source>
        <dbReference type="ARBA" id="ARBA00023136"/>
    </source>
</evidence>
<keyword evidence="2 4" id="KW-0472">Membrane</keyword>
<dbReference type="PANTHER" id="PTHR34512:SF30">
    <property type="entry name" value="OUTER MEMBRANE PROTEIN ASSEMBLY FACTOR BAMB"/>
    <property type="match status" value="1"/>
</dbReference>
<name>A0A364NHL9_9GAMM</name>
<dbReference type="SUPFAM" id="SSF50998">
    <property type="entry name" value="Quinoprotein alcohol dehydrogenase-like"/>
    <property type="match status" value="1"/>
</dbReference>
<dbReference type="Pfam" id="PF13360">
    <property type="entry name" value="PQQ_2"/>
    <property type="match status" value="1"/>
</dbReference>
<proteinExistence type="inferred from homology"/>
<protein>
    <recommendedName>
        <fullName evidence="4">Outer membrane protein assembly factor BamB</fullName>
    </recommendedName>
</protein>
<evidence type="ECO:0000256" key="1">
    <source>
        <dbReference type="ARBA" id="ARBA00022729"/>
    </source>
</evidence>
<dbReference type="PANTHER" id="PTHR34512">
    <property type="entry name" value="CELL SURFACE PROTEIN"/>
    <property type="match status" value="1"/>
</dbReference>
<dbReference type="InterPro" id="IPR018391">
    <property type="entry name" value="PQQ_b-propeller_rpt"/>
</dbReference>
<dbReference type="InterPro" id="IPR002372">
    <property type="entry name" value="PQQ_rpt_dom"/>
</dbReference>
<feature type="domain" description="Pyrrolo-quinoline quinone repeat" evidence="5">
    <location>
        <begin position="77"/>
        <end position="308"/>
    </location>
</feature>
<dbReference type="EMBL" id="QKRX01000021">
    <property type="protein sequence ID" value="RAU16544.1"/>
    <property type="molecule type" value="Genomic_DNA"/>
</dbReference>
<evidence type="ECO:0000259" key="5">
    <source>
        <dbReference type="Pfam" id="PF13360"/>
    </source>
</evidence>
<dbReference type="RefSeq" id="WP_112160570.1">
    <property type="nucleotide sequence ID" value="NZ_QKRX01000021.1"/>
</dbReference>
<dbReference type="InterPro" id="IPR017687">
    <property type="entry name" value="BamB"/>
</dbReference>
<comment type="subunit">
    <text evidence="4">Part of the Bam complex.</text>
</comment>
<dbReference type="GO" id="GO:0051205">
    <property type="term" value="P:protein insertion into membrane"/>
    <property type="evidence" value="ECO:0007669"/>
    <property type="project" value="UniProtKB-UniRule"/>
</dbReference>
<dbReference type="InterPro" id="IPR011047">
    <property type="entry name" value="Quinoprotein_ADH-like_sf"/>
</dbReference>
<gene>
    <name evidence="4 6" type="primary">bamB</name>
    <name evidence="6" type="ORF">DN062_17400</name>
</gene>
<comment type="function">
    <text evidence="4">Part of the outer membrane protein assembly complex, which is involved in assembly and insertion of beta-barrel proteins into the outer membrane.</text>
</comment>
<keyword evidence="4" id="KW-0564">Palmitate</keyword>
<evidence type="ECO:0000313" key="6">
    <source>
        <dbReference type="EMBL" id="RAU16544.1"/>
    </source>
</evidence>
<dbReference type="GO" id="GO:0043165">
    <property type="term" value="P:Gram-negative-bacterium-type cell outer membrane assembly"/>
    <property type="evidence" value="ECO:0007669"/>
    <property type="project" value="UniProtKB-UniRule"/>
</dbReference>
<keyword evidence="1 4" id="KW-0732">Signal</keyword>
<keyword evidence="3 4" id="KW-0998">Cell outer membrane</keyword>
<dbReference type="InterPro" id="IPR015943">
    <property type="entry name" value="WD40/YVTN_repeat-like_dom_sf"/>
</dbReference>
<dbReference type="Proteomes" id="UP000250744">
    <property type="component" value="Unassembled WGS sequence"/>
</dbReference>
<keyword evidence="7" id="KW-1185">Reference proteome</keyword>
<comment type="caution">
    <text evidence="6">The sequence shown here is derived from an EMBL/GenBank/DDBJ whole genome shotgun (WGS) entry which is preliminary data.</text>
</comment>
<organism evidence="6 7">
    <name type="scientific">Nitrincola tibetensis</name>
    <dbReference type="NCBI Taxonomy" id="2219697"/>
    <lineage>
        <taxon>Bacteria</taxon>
        <taxon>Pseudomonadati</taxon>
        <taxon>Pseudomonadota</taxon>
        <taxon>Gammaproteobacteria</taxon>
        <taxon>Oceanospirillales</taxon>
        <taxon>Oceanospirillaceae</taxon>
        <taxon>Nitrincola</taxon>
    </lineage>
</organism>
<dbReference type="GO" id="GO:0009279">
    <property type="term" value="C:cell outer membrane"/>
    <property type="evidence" value="ECO:0007669"/>
    <property type="project" value="UniProtKB-SubCell"/>
</dbReference>
<dbReference type="AlphaFoldDB" id="A0A364NHL9"/>
<dbReference type="PROSITE" id="PS51257">
    <property type="entry name" value="PROKAR_LIPOPROTEIN"/>
    <property type="match status" value="1"/>
</dbReference>
<dbReference type="HAMAP" id="MF_00923">
    <property type="entry name" value="OM_assembly_BamB"/>
    <property type="match status" value="1"/>
</dbReference>
<keyword evidence="4" id="KW-0449">Lipoprotein</keyword>
<reference evidence="6 7" key="1">
    <citation type="submission" date="2018-06" db="EMBL/GenBank/DDBJ databases">
        <title>Nitrincola tibetense sp. nov., isolated from Lake XuguoCo on Tibetan Plateau.</title>
        <authorList>
            <person name="Xing P."/>
        </authorList>
    </citation>
    <scope>NUCLEOTIDE SEQUENCE [LARGE SCALE GENOMIC DNA]</scope>
    <source>
        <strain evidence="7">xg18</strain>
    </source>
</reference>